<feature type="compositionally biased region" description="Basic and acidic residues" evidence="1">
    <location>
        <begin position="497"/>
        <end position="512"/>
    </location>
</feature>
<proteinExistence type="predicted"/>
<feature type="region of interest" description="Disordered" evidence="1">
    <location>
        <begin position="716"/>
        <end position="736"/>
    </location>
</feature>
<feature type="region of interest" description="Disordered" evidence="1">
    <location>
        <begin position="1"/>
        <end position="21"/>
    </location>
</feature>
<feature type="compositionally biased region" description="Polar residues" evidence="1">
    <location>
        <begin position="445"/>
        <end position="454"/>
    </location>
</feature>
<sequence length="736" mass="80994">MSAVPSMPARGDRNAPQFDSHKPHELRRYFTDLEFLLNRASVTDNAEKKQHATRFLSVEDQEIWEALPSYSDPAKSYAEFKADALKLYAGNNEDRRFELSDLDALIGQYSRVGILSIDDLTTFYRQFLRITTYLIAKNRLSNAEQSRSFLRAMQPASFSVEVRRRLQIKQPDVHPADPYALADLYEAAEFVLAGSGSTLIRDLMPGPLASPSPATVEVKPDPGIAALVGTMAELIKVLATQRQSGDSNGAGSAQKRPRPDGCGYCSDLSHFINECDRVLEDIQAGKCRRNAEGRVVLPTGAFVPRTIVGKDLRSRIEKWHELHPGQLAAAQLMVDVAVDHLYAPSPSPTPRTTTLSDGQRMQFLQHEMNALRTSAQAKRALESSEQDEPDRTIPSSGKAPAPPVAAVPTVPTTQPSSQVPQHPFSNARDAAYAPPKDRNLGLPSPVQSKSTPAYRTSAPVYNEKHAADVFESSLNTPITITQRQLLSIAPEVRSHMREVTTSRRAPPKENKDPASQLENDIAPLPFFDNSTLDHDSFQEQRAKDARRVAFLDSLPASYTYSAGGIVVPDPFEVFYTSGDIPDDLIVSLESSAIRSILPVIDNQQQVESIVDGGSQIVAMSEAICHELGLAYDPRIILRMQSANGAVSPSLGLARNVPFRIGDIILYLQVHIVRNPAYDVLLGRPFDVLTQSIIRNFANEDQTITICDPNTGKLATVPTVPRGPPRHRQQGFSNSRN</sequence>
<feature type="region of interest" description="Disordered" evidence="1">
    <location>
        <begin position="373"/>
        <end position="455"/>
    </location>
</feature>
<dbReference type="AlphaFoldDB" id="A0AAD6ZPV5"/>
<dbReference type="InterPro" id="IPR021109">
    <property type="entry name" value="Peptidase_aspartic_dom_sf"/>
</dbReference>
<feature type="compositionally biased region" description="Low complexity" evidence="1">
    <location>
        <begin position="406"/>
        <end position="421"/>
    </location>
</feature>
<comment type="caution">
    <text evidence="2">The sequence shown here is derived from an EMBL/GenBank/DDBJ whole genome shotgun (WGS) entry which is preliminary data.</text>
</comment>
<evidence type="ECO:0000313" key="3">
    <source>
        <dbReference type="Proteomes" id="UP001218218"/>
    </source>
</evidence>
<dbReference type="Gene3D" id="2.40.70.10">
    <property type="entry name" value="Acid Proteases"/>
    <property type="match status" value="1"/>
</dbReference>
<dbReference type="Proteomes" id="UP001218218">
    <property type="component" value="Unassembled WGS sequence"/>
</dbReference>
<gene>
    <name evidence="2" type="ORF">DFH08DRAFT_814061</name>
</gene>
<organism evidence="2 3">
    <name type="scientific">Mycena albidolilacea</name>
    <dbReference type="NCBI Taxonomy" id="1033008"/>
    <lineage>
        <taxon>Eukaryota</taxon>
        <taxon>Fungi</taxon>
        <taxon>Dikarya</taxon>
        <taxon>Basidiomycota</taxon>
        <taxon>Agaricomycotina</taxon>
        <taxon>Agaricomycetes</taxon>
        <taxon>Agaricomycetidae</taxon>
        <taxon>Agaricales</taxon>
        <taxon>Marasmiineae</taxon>
        <taxon>Mycenaceae</taxon>
        <taxon>Mycena</taxon>
    </lineage>
</organism>
<dbReference type="EMBL" id="JARIHO010000033">
    <property type="protein sequence ID" value="KAJ7333991.1"/>
    <property type="molecule type" value="Genomic_DNA"/>
</dbReference>
<evidence type="ECO:0008006" key="4">
    <source>
        <dbReference type="Google" id="ProtNLM"/>
    </source>
</evidence>
<evidence type="ECO:0000313" key="2">
    <source>
        <dbReference type="EMBL" id="KAJ7333991.1"/>
    </source>
</evidence>
<feature type="region of interest" description="Disordered" evidence="1">
    <location>
        <begin position="497"/>
        <end position="516"/>
    </location>
</feature>
<keyword evidence="3" id="KW-1185">Reference proteome</keyword>
<protein>
    <recommendedName>
        <fullName evidence="4">Peptidase A2 domain-containing protein</fullName>
    </recommendedName>
</protein>
<name>A0AAD6ZPV5_9AGAR</name>
<accession>A0AAD6ZPV5</accession>
<dbReference type="Pfam" id="PF13975">
    <property type="entry name" value="gag-asp_proteas"/>
    <property type="match status" value="1"/>
</dbReference>
<dbReference type="SUPFAM" id="SSF50630">
    <property type="entry name" value="Acid proteases"/>
    <property type="match status" value="1"/>
</dbReference>
<reference evidence="2" key="1">
    <citation type="submission" date="2023-03" db="EMBL/GenBank/DDBJ databases">
        <title>Massive genome expansion in bonnet fungi (Mycena s.s.) driven by repeated elements and novel gene families across ecological guilds.</title>
        <authorList>
            <consortium name="Lawrence Berkeley National Laboratory"/>
            <person name="Harder C.B."/>
            <person name="Miyauchi S."/>
            <person name="Viragh M."/>
            <person name="Kuo A."/>
            <person name="Thoen E."/>
            <person name="Andreopoulos B."/>
            <person name="Lu D."/>
            <person name="Skrede I."/>
            <person name="Drula E."/>
            <person name="Henrissat B."/>
            <person name="Morin E."/>
            <person name="Kohler A."/>
            <person name="Barry K."/>
            <person name="LaButti K."/>
            <person name="Morin E."/>
            <person name="Salamov A."/>
            <person name="Lipzen A."/>
            <person name="Mereny Z."/>
            <person name="Hegedus B."/>
            <person name="Baldrian P."/>
            <person name="Stursova M."/>
            <person name="Weitz H."/>
            <person name="Taylor A."/>
            <person name="Grigoriev I.V."/>
            <person name="Nagy L.G."/>
            <person name="Martin F."/>
            <person name="Kauserud H."/>
        </authorList>
    </citation>
    <scope>NUCLEOTIDE SEQUENCE</scope>
    <source>
        <strain evidence="2">CBHHK002</strain>
    </source>
</reference>
<evidence type="ECO:0000256" key="1">
    <source>
        <dbReference type="SAM" id="MobiDB-lite"/>
    </source>
</evidence>
<dbReference type="CDD" id="cd00303">
    <property type="entry name" value="retropepsin_like"/>
    <property type="match status" value="1"/>
</dbReference>